<accession>A0A0A9E286</accession>
<evidence type="ECO:0000313" key="1">
    <source>
        <dbReference type="EMBL" id="JAD94141.1"/>
    </source>
</evidence>
<reference evidence="1" key="1">
    <citation type="submission" date="2014-09" db="EMBL/GenBank/DDBJ databases">
        <authorList>
            <person name="Magalhaes I.L.F."/>
            <person name="Oliveira U."/>
            <person name="Santos F.R."/>
            <person name="Vidigal T.H.D.A."/>
            <person name="Brescovit A.D."/>
            <person name="Santos A.J."/>
        </authorList>
    </citation>
    <scope>NUCLEOTIDE SEQUENCE</scope>
    <source>
        <tissue evidence="1">Shoot tissue taken approximately 20 cm above the soil surface</tissue>
    </source>
</reference>
<dbReference type="EMBL" id="GBRH01203754">
    <property type="protein sequence ID" value="JAD94141.1"/>
    <property type="molecule type" value="Transcribed_RNA"/>
</dbReference>
<organism evidence="1">
    <name type="scientific">Arundo donax</name>
    <name type="common">Giant reed</name>
    <name type="synonym">Donax arundinaceus</name>
    <dbReference type="NCBI Taxonomy" id="35708"/>
    <lineage>
        <taxon>Eukaryota</taxon>
        <taxon>Viridiplantae</taxon>
        <taxon>Streptophyta</taxon>
        <taxon>Embryophyta</taxon>
        <taxon>Tracheophyta</taxon>
        <taxon>Spermatophyta</taxon>
        <taxon>Magnoliopsida</taxon>
        <taxon>Liliopsida</taxon>
        <taxon>Poales</taxon>
        <taxon>Poaceae</taxon>
        <taxon>PACMAD clade</taxon>
        <taxon>Arundinoideae</taxon>
        <taxon>Arundineae</taxon>
        <taxon>Arundo</taxon>
    </lineage>
</organism>
<name>A0A0A9E286_ARUDO</name>
<proteinExistence type="predicted"/>
<sequence length="36" mass="4304">MLLEVHRSQNVLPTQAVYPLWTTRCHCKDLQGRRRP</sequence>
<dbReference type="AlphaFoldDB" id="A0A0A9E286"/>
<reference evidence="1" key="2">
    <citation type="journal article" date="2015" name="Data Brief">
        <title>Shoot transcriptome of the giant reed, Arundo donax.</title>
        <authorList>
            <person name="Barrero R.A."/>
            <person name="Guerrero F.D."/>
            <person name="Moolhuijzen P."/>
            <person name="Goolsby J.A."/>
            <person name="Tidwell J."/>
            <person name="Bellgard S.E."/>
            <person name="Bellgard M.I."/>
        </authorList>
    </citation>
    <scope>NUCLEOTIDE SEQUENCE</scope>
    <source>
        <tissue evidence="1">Shoot tissue taken approximately 20 cm above the soil surface</tissue>
    </source>
</reference>
<protein>
    <submittedName>
        <fullName evidence="1">Uncharacterized protein</fullName>
    </submittedName>
</protein>